<dbReference type="OrthoDB" id="5088210at2759"/>
<reference evidence="2" key="1">
    <citation type="journal article" date="2020" name="BMC Genomics">
        <title>Correction to: Identification and distribution of gene clusters required for synthesis of sphingolipid metabolism inhibitors in diverse species of the filamentous fungus Fusarium.</title>
        <authorList>
            <person name="Kim H.S."/>
            <person name="Lohmar J.M."/>
            <person name="Busman M."/>
            <person name="Brown D.W."/>
            <person name="Naumann T.A."/>
            <person name="Divon H.H."/>
            <person name="Lysoe E."/>
            <person name="Uhlig S."/>
            <person name="Proctor R.H."/>
        </authorList>
    </citation>
    <scope>NUCLEOTIDE SEQUENCE</scope>
    <source>
        <strain evidence="2">NRRL 20472</strain>
    </source>
</reference>
<organism evidence="2 3">
    <name type="scientific">Fusarium sarcochroum</name>
    <dbReference type="NCBI Taxonomy" id="1208366"/>
    <lineage>
        <taxon>Eukaryota</taxon>
        <taxon>Fungi</taxon>
        <taxon>Dikarya</taxon>
        <taxon>Ascomycota</taxon>
        <taxon>Pezizomycotina</taxon>
        <taxon>Sordariomycetes</taxon>
        <taxon>Hypocreomycetidae</taxon>
        <taxon>Hypocreales</taxon>
        <taxon>Nectriaceae</taxon>
        <taxon>Fusarium</taxon>
        <taxon>Fusarium lateritium species complex</taxon>
    </lineage>
</organism>
<dbReference type="EMBL" id="JABEXW010001137">
    <property type="protein sequence ID" value="KAF4946882.1"/>
    <property type="molecule type" value="Genomic_DNA"/>
</dbReference>
<evidence type="ECO:0000256" key="1">
    <source>
        <dbReference type="SAM" id="MobiDB-lite"/>
    </source>
</evidence>
<evidence type="ECO:0000313" key="2">
    <source>
        <dbReference type="EMBL" id="KAF4946882.1"/>
    </source>
</evidence>
<feature type="compositionally biased region" description="Basic and acidic residues" evidence="1">
    <location>
        <begin position="10"/>
        <end position="19"/>
    </location>
</feature>
<dbReference type="Proteomes" id="UP000622797">
    <property type="component" value="Unassembled WGS sequence"/>
</dbReference>
<dbReference type="AlphaFoldDB" id="A0A8H4SW73"/>
<keyword evidence="3" id="KW-1185">Reference proteome</keyword>
<feature type="region of interest" description="Disordered" evidence="1">
    <location>
        <begin position="1"/>
        <end position="52"/>
    </location>
</feature>
<comment type="caution">
    <text evidence="2">The sequence shown here is derived from an EMBL/GenBank/DDBJ whole genome shotgun (WGS) entry which is preliminary data.</text>
</comment>
<accession>A0A8H4SW73</accession>
<name>A0A8H4SW73_9HYPO</name>
<feature type="compositionally biased region" description="Polar residues" evidence="1">
    <location>
        <begin position="35"/>
        <end position="52"/>
    </location>
</feature>
<sequence>MSSNTSTKVTGEKSRDIDNSKQLASPKPDPLKVSPTGQASRKGSKLNPSTETMVEALEAEIEGTIKEMKSIWDELAIDDGDLPTIGE</sequence>
<evidence type="ECO:0000313" key="3">
    <source>
        <dbReference type="Proteomes" id="UP000622797"/>
    </source>
</evidence>
<reference evidence="2" key="2">
    <citation type="submission" date="2020-05" db="EMBL/GenBank/DDBJ databases">
        <authorList>
            <person name="Kim H.-S."/>
            <person name="Proctor R.H."/>
            <person name="Brown D.W."/>
        </authorList>
    </citation>
    <scope>NUCLEOTIDE SEQUENCE</scope>
    <source>
        <strain evidence="2">NRRL 20472</strain>
    </source>
</reference>
<gene>
    <name evidence="2" type="ORF">FSARC_14096</name>
</gene>
<proteinExistence type="predicted"/>
<protein>
    <submittedName>
        <fullName evidence="2">Uncharacterized protein</fullName>
    </submittedName>
</protein>